<evidence type="ECO:0008006" key="3">
    <source>
        <dbReference type="Google" id="ProtNLM"/>
    </source>
</evidence>
<dbReference type="SUPFAM" id="SSF52540">
    <property type="entry name" value="P-loop containing nucleoside triphosphate hydrolases"/>
    <property type="match status" value="1"/>
</dbReference>
<dbReference type="InterPro" id="IPR027417">
    <property type="entry name" value="P-loop_NTPase"/>
</dbReference>
<dbReference type="STRING" id="439228.SAMN06295920_102476"/>
<accession>A0A1T5B4M7</accession>
<dbReference type="Gene3D" id="3.40.50.300">
    <property type="entry name" value="P-loop containing nucleotide triphosphate hydrolases"/>
    <property type="match status" value="1"/>
</dbReference>
<name>A0A1T5B4M7_9SPHN</name>
<keyword evidence="2" id="KW-1185">Reference proteome</keyword>
<dbReference type="AlphaFoldDB" id="A0A1T5B4M7"/>
<dbReference type="EMBL" id="FUYM01000002">
    <property type="protein sequence ID" value="SKB42027.1"/>
    <property type="molecule type" value="Genomic_DNA"/>
</dbReference>
<sequence length="426" mass="45692">MRSRPAAIKGLTGYGLFPIKPLTVRATVKETRLGRPDTRQARIAILVLGMHRSGTSALTRLIGHLGAALPADAIEAHADNARGYWESAAIVKAGDQLLRAARSSWFDPRPLDLSRLEPSALRSRKDRLWEAVVAAFGDAPLIAIKDPRQCRFVPTVVETLAEHGVASRAVLMLRNPDAIARSVARRDGTTPAYAQLLWLRHMIDAERATRGLQRAVIDYDAMLADWSDAVARLLPLTGAAMPEGEAAQAIGAFLDPSLRHHGGVGTSAVEAPLGSIVAAVREGMAALAVRDDAAARAALDEAYAALEALPWLAGDIIHDELRHRRAGEVDAAPASAALLPAVEVPRPPMPAPTPERAEAVAMIRDSGLFDEAWYRATYPDAAASGLDPIEHYLTIGAPQGYDPNPLFDTGFYARQMARRIAAEGGR</sequence>
<evidence type="ECO:0000313" key="2">
    <source>
        <dbReference type="Proteomes" id="UP000189818"/>
    </source>
</evidence>
<evidence type="ECO:0000313" key="1">
    <source>
        <dbReference type="EMBL" id="SKB42027.1"/>
    </source>
</evidence>
<proteinExistence type="predicted"/>
<gene>
    <name evidence="1" type="ORF">SAMN06295920_102476</name>
</gene>
<dbReference type="Proteomes" id="UP000189818">
    <property type="component" value="Unassembled WGS sequence"/>
</dbReference>
<reference evidence="2" key="1">
    <citation type="submission" date="2017-02" db="EMBL/GenBank/DDBJ databases">
        <authorList>
            <person name="Varghese N."/>
            <person name="Submissions S."/>
        </authorList>
    </citation>
    <scope>NUCLEOTIDE SEQUENCE [LARGE SCALE GENOMIC DNA]</scope>
    <source>
        <strain evidence="2">UM2</strain>
    </source>
</reference>
<protein>
    <recommendedName>
        <fullName evidence="3">Sulfotransferase family protein</fullName>
    </recommendedName>
</protein>
<organism evidence="1 2">
    <name type="scientific">Rhizorhabdus histidinilytica</name>
    <dbReference type="NCBI Taxonomy" id="439228"/>
    <lineage>
        <taxon>Bacteria</taxon>
        <taxon>Pseudomonadati</taxon>
        <taxon>Pseudomonadota</taxon>
        <taxon>Alphaproteobacteria</taxon>
        <taxon>Sphingomonadales</taxon>
        <taxon>Sphingomonadaceae</taxon>
        <taxon>Rhizorhabdus</taxon>
    </lineage>
</organism>